<dbReference type="CDD" id="cd06257">
    <property type="entry name" value="DnaJ"/>
    <property type="match status" value="1"/>
</dbReference>
<evidence type="ECO:0000313" key="10">
    <source>
        <dbReference type="Proteomes" id="UP000593567"/>
    </source>
</evidence>
<dbReference type="PANTHER" id="PTHR44313:SF1">
    <property type="entry name" value="DNAJ HOMOLOG SUBFAMILY C MEMBER 17"/>
    <property type="match status" value="1"/>
</dbReference>
<feature type="region of interest" description="Disordered" evidence="7">
    <location>
        <begin position="294"/>
        <end position="315"/>
    </location>
</feature>
<keyword evidence="5" id="KW-0539">Nucleus</keyword>
<evidence type="ECO:0000313" key="9">
    <source>
        <dbReference type="EMBL" id="KAF6021569.1"/>
    </source>
</evidence>
<dbReference type="GO" id="GO:0005737">
    <property type="term" value="C:cytoplasm"/>
    <property type="evidence" value="ECO:0007669"/>
    <property type="project" value="UniProtKB-SubCell"/>
</dbReference>
<evidence type="ECO:0000256" key="7">
    <source>
        <dbReference type="SAM" id="MobiDB-lite"/>
    </source>
</evidence>
<dbReference type="InterPro" id="IPR052094">
    <property type="entry name" value="Pre-mRNA-splicing_ERAD"/>
</dbReference>
<dbReference type="EMBL" id="VXIV02003003">
    <property type="protein sequence ID" value="KAF6021569.1"/>
    <property type="molecule type" value="Genomic_DNA"/>
</dbReference>
<dbReference type="Proteomes" id="UP000593567">
    <property type="component" value="Unassembled WGS sequence"/>
</dbReference>
<evidence type="ECO:0000259" key="8">
    <source>
        <dbReference type="PROSITE" id="PS50076"/>
    </source>
</evidence>
<dbReference type="Pfam" id="PF00226">
    <property type="entry name" value="DnaJ"/>
    <property type="match status" value="1"/>
</dbReference>
<dbReference type="PRINTS" id="PR00625">
    <property type="entry name" value="JDOMAIN"/>
</dbReference>
<reference evidence="9" key="1">
    <citation type="submission" date="2020-06" db="EMBL/GenBank/DDBJ databases">
        <title>Draft genome of Bugula neritina, a colonial animal packing powerful symbionts and potential medicines.</title>
        <authorList>
            <person name="Rayko M."/>
        </authorList>
    </citation>
    <scope>NUCLEOTIDE SEQUENCE [LARGE SCALE GENOMIC DNA]</scope>
    <source>
        <strain evidence="9">Kwan_BN1</strain>
    </source>
</reference>
<organism evidence="9 10">
    <name type="scientific">Bugula neritina</name>
    <name type="common">Brown bryozoan</name>
    <name type="synonym">Sertularia neritina</name>
    <dbReference type="NCBI Taxonomy" id="10212"/>
    <lineage>
        <taxon>Eukaryota</taxon>
        <taxon>Metazoa</taxon>
        <taxon>Spiralia</taxon>
        <taxon>Lophotrochozoa</taxon>
        <taxon>Bryozoa</taxon>
        <taxon>Gymnolaemata</taxon>
        <taxon>Cheilostomatida</taxon>
        <taxon>Flustrina</taxon>
        <taxon>Buguloidea</taxon>
        <taxon>Bugulidae</taxon>
        <taxon>Bugula</taxon>
    </lineage>
</organism>
<dbReference type="GO" id="GO:0003723">
    <property type="term" value="F:RNA binding"/>
    <property type="evidence" value="ECO:0007669"/>
    <property type="project" value="InterPro"/>
</dbReference>
<feature type="coiled-coil region" evidence="6">
    <location>
        <begin position="78"/>
        <end position="152"/>
    </location>
</feature>
<dbReference type="SMART" id="SM00271">
    <property type="entry name" value="DnaJ"/>
    <property type="match status" value="1"/>
</dbReference>
<feature type="compositionally biased region" description="Basic and acidic residues" evidence="7">
    <location>
        <begin position="305"/>
        <end position="315"/>
    </location>
</feature>
<accession>A0A7J7J5R4</accession>
<dbReference type="InterPro" id="IPR034254">
    <property type="entry name" value="DNAJC17_RRM"/>
</dbReference>
<evidence type="ECO:0000256" key="5">
    <source>
        <dbReference type="ARBA" id="ARBA00023242"/>
    </source>
</evidence>
<dbReference type="InterPro" id="IPR012677">
    <property type="entry name" value="Nucleotide-bd_a/b_plait_sf"/>
</dbReference>
<sequence length="315" mass="35293">MAASFDYTKVDLYNILGIQIDATAKDVIKAYRKKALKYHPDKNKDPGAVEIFHQLSKALEVLTDEAARAAYDKILKARAAAQLRHKQLDAKRQKLKEDLEAREQAGVSEKQKNVQQARNLQAEVERLRKEGNKLLEREQALLREELAKEQRLHSAGVDRLNNGDDSIRIKLKWKCSKTDTTNGGYTEDVIKSVFSKYGDVSIILISSKRNGSAILEFNSLSAQADSLERESGLSTCPLMVSWLSEKPLQSKSETPITTFPASPQENEAYKNTVDYSTDADFEDFVLNKLAKAESSKQIVEPLPGELHDNQEIPSG</sequence>
<dbReference type="InterPro" id="IPR036869">
    <property type="entry name" value="J_dom_sf"/>
</dbReference>
<dbReference type="OrthoDB" id="259708at2759"/>
<dbReference type="SUPFAM" id="SSF46565">
    <property type="entry name" value="Chaperone J-domain"/>
    <property type="match status" value="1"/>
</dbReference>
<protein>
    <submittedName>
        <fullName evidence="9">DNAJC17</fullName>
    </submittedName>
</protein>
<keyword evidence="3" id="KW-0963">Cytoplasm</keyword>
<dbReference type="PROSITE" id="PS50076">
    <property type="entry name" value="DNAJ_2"/>
    <property type="match status" value="1"/>
</dbReference>
<evidence type="ECO:0000256" key="2">
    <source>
        <dbReference type="ARBA" id="ARBA00004496"/>
    </source>
</evidence>
<dbReference type="GO" id="GO:0000390">
    <property type="term" value="P:spliceosomal complex disassembly"/>
    <property type="evidence" value="ECO:0007669"/>
    <property type="project" value="TreeGrafter"/>
</dbReference>
<dbReference type="AlphaFoldDB" id="A0A7J7J5R4"/>
<dbReference type="CDD" id="cd12429">
    <property type="entry name" value="RRM_DNAJC17"/>
    <property type="match status" value="1"/>
</dbReference>
<evidence type="ECO:0000256" key="3">
    <source>
        <dbReference type="ARBA" id="ARBA00022490"/>
    </source>
</evidence>
<evidence type="ECO:0000256" key="6">
    <source>
        <dbReference type="SAM" id="Coils"/>
    </source>
</evidence>
<keyword evidence="6" id="KW-0175">Coiled coil</keyword>
<comment type="subcellular location">
    <subcellularLocation>
        <location evidence="2">Cytoplasm</location>
    </subcellularLocation>
    <subcellularLocation>
        <location evidence="1">Nucleus</location>
    </subcellularLocation>
</comment>
<dbReference type="SUPFAM" id="SSF54928">
    <property type="entry name" value="RNA-binding domain, RBD"/>
    <property type="match status" value="1"/>
</dbReference>
<name>A0A7J7J5R4_BUGNE</name>
<keyword evidence="4" id="KW-0143">Chaperone</keyword>
<dbReference type="PANTHER" id="PTHR44313">
    <property type="entry name" value="DNAJ HOMOLOG SUBFAMILY C MEMBER 17"/>
    <property type="match status" value="1"/>
</dbReference>
<dbReference type="Pfam" id="PF00076">
    <property type="entry name" value="RRM_1"/>
    <property type="match status" value="1"/>
</dbReference>
<evidence type="ECO:0000256" key="1">
    <source>
        <dbReference type="ARBA" id="ARBA00004123"/>
    </source>
</evidence>
<gene>
    <name evidence="9" type="ORF">EB796_020127</name>
</gene>
<keyword evidence="10" id="KW-1185">Reference proteome</keyword>
<dbReference type="Gene3D" id="1.10.287.110">
    <property type="entry name" value="DnaJ domain"/>
    <property type="match status" value="1"/>
</dbReference>
<proteinExistence type="predicted"/>
<dbReference type="InterPro" id="IPR000504">
    <property type="entry name" value="RRM_dom"/>
</dbReference>
<evidence type="ECO:0000256" key="4">
    <source>
        <dbReference type="ARBA" id="ARBA00023186"/>
    </source>
</evidence>
<feature type="domain" description="J" evidence="8">
    <location>
        <begin position="11"/>
        <end position="75"/>
    </location>
</feature>
<comment type="caution">
    <text evidence="9">The sequence shown here is derived from an EMBL/GenBank/DDBJ whole genome shotgun (WGS) entry which is preliminary data.</text>
</comment>
<dbReference type="Gene3D" id="3.30.70.330">
    <property type="match status" value="1"/>
</dbReference>
<dbReference type="GO" id="GO:0005681">
    <property type="term" value="C:spliceosomal complex"/>
    <property type="evidence" value="ECO:0007669"/>
    <property type="project" value="TreeGrafter"/>
</dbReference>
<dbReference type="InterPro" id="IPR035979">
    <property type="entry name" value="RBD_domain_sf"/>
</dbReference>
<dbReference type="InterPro" id="IPR001623">
    <property type="entry name" value="DnaJ_domain"/>
</dbReference>